<reference evidence="1 2" key="1">
    <citation type="submission" date="2019-05" db="EMBL/GenBank/DDBJ databases">
        <title>Another draft genome of Portunus trituberculatus and its Hox gene families provides insights of decapod evolution.</title>
        <authorList>
            <person name="Jeong J.-H."/>
            <person name="Song I."/>
            <person name="Kim S."/>
            <person name="Choi T."/>
            <person name="Kim D."/>
            <person name="Ryu S."/>
            <person name="Kim W."/>
        </authorList>
    </citation>
    <scope>NUCLEOTIDE SEQUENCE [LARGE SCALE GENOMIC DNA]</scope>
    <source>
        <tissue evidence="1">Muscle</tissue>
    </source>
</reference>
<evidence type="ECO:0000313" key="2">
    <source>
        <dbReference type="Proteomes" id="UP000324222"/>
    </source>
</evidence>
<proteinExistence type="predicted"/>
<organism evidence="1 2">
    <name type="scientific">Portunus trituberculatus</name>
    <name type="common">Swimming crab</name>
    <name type="synonym">Neptunus trituberculatus</name>
    <dbReference type="NCBI Taxonomy" id="210409"/>
    <lineage>
        <taxon>Eukaryota</taxon>
        <taxon>Metazoa</taxon>
        <taxon>Ecdysozoa</taxon>
        <taxon>Arthropoda</taxon>
        <taxon>Crustacea</taxon>
        <taxon>Multicrustacea</taxon>
        <taxon>Malacostraca</taxon>
        <taxon>Eumalacostraca</taxon>
        <taxon>Eucarida</taxon>
        <taxon>Decapoda</taxon>
        <taxon>Pleocyemata</taxon>
        <taxon>Brachyura</taxon>
        <taxon>Eubrachyura</taxon>
        <taxon>Portunoidea</taxon>
        <taxon>Portunidae</taxon>
        <taxon>Portuninae</taxon>
        <taxon>Portunus</taxon>
    </lineage>
</organism>
<keyword evidence="2" id="KW-1185">Reference proteome</keyword>
<protein>
    <submittedName>
        <fullName evidence="1">Uncharacterized protein</fullName>
    </submittedName>
</protein>
<comment type="caution">
    <text evidence="1">The sequence shown here is derived from an EMBL/GenBank/DDBJ whole genome shotgun (WGS) entry which is preliminary data.</text>
</comment>
<dbReference type="EMBL" id="VSRR010103368">
    <property type="protein sequence ID" value="MPC95740.1"/>
    <property type="molecule type" value="Genomic_DNA"/>
</dbReference>
<gene>
    <name evidence="1" type="ORF">E2C01_090965</name>
</gene>
<evidence type="ECO:0000313" key="1">
    <source>
        <dbReference type="EMBL" id="MPC95740.1"/>
    </source>
</evidence>
<name>A0A5B7JG56_PORTR</name>
<sequence length="82" mass="9161">MWASHHGASHAPRTAACLNEYRGPGGVFPFHLEFHRRLALQAAEGGPARGRTRRQINSLALKVRRGRRVGRHGHEGRRPPVI</sequence>
<accession>A0A5B7JG56</accession>
<dbReference type="AlphaFoldDB" id="A0A5B7JG56"/>
<dbReference type="Proteomes" id="UP000324222">
    <property type="component" value="Unassembled WGS sequence"/>
</dbReference>